<evidence type="ECO:0000256" key="1">
    <source>
        <dbReference type="SAM" id="MobiDB-lite"/>
    </source>
</evidence>
<proteinExistence type="predicted"/>
<reference evidence="2 3" key="1">
    <citation type="submission" date="2017-07" db="EMBL/GenBank/DDBJ databases">
        <authorList>
            <person name="Talla V."/>
            <person name="Backstrom N."/>
        </authorList>
    </citation>
    <scope>NUCLEOTIDE SEQUENCE [LARGE SCALE GENOMIC DNA]</scope>
</reference>
<organism evidence="2 3">
    <name type="scientific">Leptidea sinapis</name>
    <dbReference type="NCBI Taxonomy" id="189913"/>
    <lineage>
        <taxon>Eukaryota</taxon>
        <taxon>Metazoa</taxon>
        <taxon>Ecdysozoa</taxon>
        <taxon>Arthropoda</taxon>
        <taxon>Hexapoda</taxon>
        <taxon>Insecta</taxon>
        <taxon>Pterygota</taxon>
        <taxon>Neoptera</taxon>
        <taxon>Endopterygota</taxon>
        <taxon>Lepidoptera</taxon>
        <taxon>Glossata</taxon>
        <taxon>Ditrysia</taxon>
        <taxon>Papilionoidea</taxon>
        <taxon>Pieridae</taxon>
        <taxon>Dismorphiinae</taxon>
        <taxon>Leptidea</taxon>
    </lineage>
</organism>
<name>A0A5E4PYH1_9NEOP</name>
<dbReference type="EMBL" id="FZQP02000670">
    <property type="protein sequence ID" value="VVC89929.1"/>
    <property type="molecule type" value="Genomic_DNA"/>
</dbReference>
<accession>A0A5E4PYH1</accession>
<feature type="region of interest" description="Disordered" evidence="1">
    <location>
        <begin position="1"/>
        <end position="28"/>
    </location>
</feature>
<dbReference type="Proteomes" id="UP000324832">
    <property type="component" value="Unassembled WGS sequence"/>
</dbReference>
<gene>
    <name evidence="2" type="ORF">LSINAPIS_LOCUS2956</name>
</gene>
<evidence type="ECO:0000313" key="3">
    <source>
        <dbReference type="Proteomes" id="UP000324832"/>
    </source>
</evidence>
<sequence length="101" mass="11156">MSTDGSSMSRVRAGGEGGDSSDDRNPLAVSCARTDNLPITVIMEYVLSSEESSDADLLNLRHQLTEYGLDEENLSKEEMSDLLKVLKVSKHTAEEEEQQKH</sequence>
<keyword evidence="3" id="KW-1185">Reference proteome</keyword>
<protein>
    <submittedName>
        <fullName evidence="2">Uncharacterized protein</fullName>
    </submittedName>
</protein>
<dbReference type="AlphaFoldDB" id="A0A5E4PYH1"/>
<evidence type="ECO:0000313" key="2">
    <source>
        <dbReference type="EMBL" id="VVC89929.1"/>
    </source>
</evidence>